<keyword evidence="2" id="KW-1003">Cell membrane</keyword>
<feature type="transmembrane region" description="Helical" evidence="6">
    <location>
        <begin position="424"/>
        <end position="442"/>
    </location>
</feature>
<dbReference type="OrthoDB" id="12374at2157"/>
<comment type="subcellular location">
    <subcellularLocation>
        <location evidence="1">Cell membrane</location>
        <topology evidence="1">Multi-pass membrane protein</topology>
    </subcellularLocation>
</comment>
<dbReference type="Proteomes" id="UP000236584">
    <property type="component" value="Chromosome"/>
</dbReference>
<keyword evidence="4 6" id="KW-1133">Transmembrane helix</keyword>
<evidence type="ECO:0000256" key="6">
    <source>
        <dbReference type="SAM" id="Phobius"/>
    </source>
</evidence>
<feature type="transmembrane region" description="Helical" evidence="6">
    <location>
        <begin position="322"/>
        <end position="342"/>
    </location>
</feature>
<dbReference type="KEGG" id="srub:C2R22_06570"/>
<evidence type="ECO:0000256" key="3">
    <source>
        <dbReference type="ARBA" id="ARBA00022692"/>
    </source>
</evidence>
<proteinExistence type="predicted"/>
<feature type="transmembrane region" description="Helical" evidence="6">
    <location>
        <begin position="293"/>
        <end position="316"/>
    </location>
</feature>
<evidence type="ECO:0000256" key="1">
    <source>
        <dbReference type="ARBA" id="ARBA00004651"/>
    </source>
</evidence>
<feature type="domain" description="Type II secretion system protein GspF" evidence="7">
    <location>
        <begin position="503"/>
        <end position="628"/>
    </location>
</feature>
<organism evidence="8 9">
    <name type="scientific">Salinigranum rubrum</name>
    <dbReference type="NCBI Taxonomy" id="755307"/>
    <lineage>
        <taxon>Archaea</taxon>
        <taxon>Methanobacteriati</taxon>
        <taxon>Methanobacteriota</taxon>
        <taxon>Stenosarchaea group</taxon>
        <taxon>Halobacteria</taxon>
        <taxon>Halobacteriales</taxon>
        <taxon>Haloferacaceae</taxon>
        <taxon>Salinigranum</taxon>
    </lineage>
</organism>
<feature type="transmembrane region" description="Helical" evidence="6">
    <location>
        <begin position="607"/>
        <end position="633"/>
    </location>
</feature>
<dbReference type="InterPro" id="IPR018076">
    <property type="entry name" value="T2SS_GspF_dom"/>
</dbReference>
<dbReference type="EMBL" id="CP026309">
    <property type="protein sequence ID" value="AUV81365.1"/>
    <property type="molecule type" value="Genomic_DNA"/>
</dbReference>
<gene>
    <name evidence="8" type="ORF">C2R22_06570</name>
</gene>
<accession>A0A2I8VHG3</accession>
<evidence type="ECO:0000256" key="2">
    <source>
        <dbReference type="ARBA" id="ARBA00022475"/>
    </source>
</evidence>
<feature type="domain" description="Type II secretion system protein GspF" evidence="7">
    <location>
        <begin position="184"/>
        <end position="308"/>
    </location>
</feature>
<evidence type="ECO:0000256" key="4">
    <source>
        <dbReference type="ARBA" id="ARBA00022989"/>
    </source>
</evidence>
<keyword evidence="9" id="KW-1185">Reference proteome</keyword>
<dbReference type="GeneID" id="35591738"/>
<reference evidence="8 9" key="1">
    <citation type="submission" date="2018-01" db="EMBL/GenBank/DDBJ databases">
        <title>Complete genome sequence of Salinigranum rubrum GX10T, an extremely halophilic archaeon isolated from a marine solar saltern.</title>
        <authorList>
            <person name="Han S."/>
        </authorList>
    </citation>
    <scope>NUCLEOTIDE SEQUENCE [LARGE SCALE GENOMIC DNA]</scope>
    <source>
        <strain evidence="8 9">GX10</strain>
    </source>
</reference>
<evidence type="ECO:0000313" key="9">
    <source>
        <dbReference type="Proteomes" id="UP000236584"/>
    </source>
</evidence>
<keyword evidence="5 6" id="KW-0472">Membrane</keyword>
<dbReference type="PANTHER" id="PTHR35402:SF1">
    <property type="entry name" value="TYPE II SECRETION SYSTEM PROTEIN GSPF DOMAIN-CONTAINING PROTEIN"/>
    <property type="match status" value="1"/>
</dbReference>
<evidence type="ECO:0000259" key="7">
    <source>
        <dbReference type="Pfam" id="PF00482"/>
    </source>
</evidence>
<dbReference type="InterPro" id="IPR056569">
    <property type="entry name" value="ArlJ-like"/>
</dbReference>
<name>A0A2I8VHG3_9EURY</name>
<evidence type="ECO:0000256" key="5">
    <source>
        <dbReference type="ARBA" id="ARBA00023136"/>
    </source>
</evidence>
<feature type="transmembrane region" description="Helical" evidence="6">
    <location>
        <begin position="471"/>
        <end position="488"/>
    </location>
</feature>
<dbReference type="GO" id="GO:0005886">
    <property type="term" value="C:plasma membrane"/>
    <property type="evidence" value="ECO:0007669"/>
    <property type="project" value="UniProtKB-SubCell"/>
</dbReference>
<sequence length="715" mass="77084">MVLLLVPLVLVALLGAFVALTFLDDRLDRLLTRMSLRLFGSLLDRDGSRRRREVERMRAAHVDQTYGRFASRTLFVSTALGVVGAVGVVYVGGLLLVLLDVRPTALASAAGLSGPAVGVFFAGDSVAQVTVLGLLGSLVVAVLALGLPAAVVGYWGRWLYLDQVASARANRIDTTLPRTVAFIYALSRSGMPFPKVLETLAANREVYGEAAEEFAVAVRDTNTFGTDIITALEDTARRTPSDGLEEFAENLASVLGSGRALSSFLHEQYERYQDEIAAQQQTYLELLETFAEIYVTVLVAGPLFFITVLVVIGLVISDTLPLIQVVTYLGIPLASVAFIVYIDSITDSLRASSWQSDLDIESEATGEGLPGHAAARTAATDGGTADADAARDARNYAQLRAYDRAAPIRAWLDDPKGKLLQDPIVTLYLTIPVALVWVALTFDRTVVFTTGVPTMQGLQAYRLVDVVDKPLVEALLLVMGLLSLVYELRKRTYRDIENATPDFLDRMASVNEAGLTVVSSIKRVSQTDLGALGTELRRAHRDIEYGADVASALQRMANRTRAPMLTRSVALVTNAMGASGDISPVLRIAANETEDTRSLREERRQQMLTYLVVIYVSFFVFLGIIVALTVSFVPAIESASQSAAFSGDSVASSSVFSGLGEVNTDAYSLLFFHVTLVQGVFSGLIAGQLGEGSVADGLKHATLLVFVTYVVFQIV</sequence>
<dbReference type="PANTHER" id="PTHR35402">
    <property type="entry name" value="INTEGRAL MEMBRANE PROTEIN-RELATED"/>
    <property type="match status" value="1"/>
</dbReference>
<dbReference type="RefSeq" id="WP_103425053.1">
    <property type="nucleotide sequence ID" value="NZ_CP026309.1"/>
</dbReference>
<dbReference type="Gene3D" id="1.20.81.30">
    <property type="entry name" value="Type II secretion system (T2SS), domain F"/>
    <property type="match status" value="1"/>
</dbReference>
<dbReference type="Pfam" id="PF00482">
    <property type="entry name" value="T2SSF"/>
    <property type="match status" value="2"/>
</dbReference>
<keyword evidence="3 6" id="KW-0812">Transmembrane</keyword>
<dbReference type="AlphaFoldDB" id="A0A2I8VHG3"/>
<feature type="transmembrane region" description="Helical" evidence="6">
    <location>
        <begin position="129"/>
        <end position="155"/>
    </location>
</feature>
<feature type="transmembrane region" description="Helical" evidence="6">
    <location>
        <begin position="74"/>
        <end position="98"/>
    </location>
</feature>
<feature type="transmembrane region" description="Helical" evidence="6">
    <location>
        <begin position="105"/>
        <end position="123"/>
    </location>
</feature>
<evidence type="ECO:0000313" key="8">
    <source>
        <dbReference type="EMBL" id="AUV81365.1"/>
    </source>
</evidence>
<protein>
    <submittedName>
        <fullName evidence="8">Secretion system protein</fullName>
    </submittedName>
</protein>
<dbReference type="InterPro" id="IPR042094">
    <property type="entry name" value="T2SS_GspF_sf"/>
</dbReference>